<reference evidence="5" key="2">
    <citation type="submission" date="2023-07" db="EMBL/GenBank/DDBJ databases">
        <authorList>
            <consortium name="Lawrence Berkeley National Laboratory"/>
            <person name="Haridas S."/>
            <person name="Hensen N."/>
            <person name="Bonometti L."/>
            <person name="Westerberg I."/>
            <person name="Brannstrom I.O."/>
            <person name="Guillou S."/>
            <person name="Cros-Aarteil S."/>
            <person name="Calhoun S."/>
            <person name="Kuo A."/>
            <person name="Mondo S."/>
            <person name="Pangilinan J."/>
            <person name="Riley R."/>
            <person name="LaButti K."/>
            <person name="Andreopoulos B."/>
            <person name="Lipzen A."/>
            <person name="Chen C."/>
            <person name="Yanf M."/>
            <person name="Daum C."/>
            <person name="Ng V."/>
            <person name="Clum A."/>
            <person name="Steindorff A."/>
            <person name="Ohm R."/>
            <person name="Martin F."/>
            <person name="Silar P."/>
            <person name="Natvig D."/>
            <person name="Lalanne C."/>
            <person name="Gautier V."/>
            <person name="Ament-velasquez S.L."/>
            <person name="Kruys A."/>
            <person name="Hutchinson M.I."/>
            <person name="Powell A.J."/>
            <person name="Barry K."/>
            <person name="Miller A.N."/>
            <person name="Grigoriev I.V."/>
            <person name="Debuchy R."/>
            <person name="Gladieux P."/>
            <person name="Thoren M.H."/>
            <person name="Johannesson H."/>
        </authorList>
    </citation>
    <scope>NUCLEOTIDE SEQUENCE</scope>
    <source>
        <strain evidence="5">FGSC 1904</strain>
    </source>
</reference>
<evidence type="ECO:0000256" key="2">
    <source>
        <dbReference type="PROSITE-ProRule" id="PRU00176"/>
    </source>
</evidence>
<dbReference type="CDD" id="cd12396">
    <property type="entry name" value="RRM1_Nop13p_fungi"/>
    <property type="match status" value="1"/>
</dbReference>
<feature type="compositionally biased region" description="Basic and acidic residues" evidence="3">
    <location>
        <begin position="43"/>
        <end position="52"/>
    </location>
</feature>
<gene>
    <name evidence="5" type="ORF">B0T20DRAFT_423072</name>
</gene>
<dbReference type="Pfam" id="PF00076">
    <property type="entry name" value="RRM_1"/>
    <property type="match status" value="1"/>
</dbReference>
<evidence type="ECO:0000256" key="1">
    <source>
        <dbReference type="ARBA" id="ARBA00022884"/>
    </source>
</evidence>
<evidence type="ECO:0000313" key="5">
    <source>
        <dbReference type="EMBL" id="KAK3392097.1"/>
    </source>
</evidence>
<feature type="domain" description="RRM" evidence="4">
    <location>
        <begin position="301"/>
        <end position="431"/>
    </location>
</feature>
<feature type="compositionally biased region" description="Basic residues" evidence="3">
    <location>
        <begin position="29"/>
        <end position="42"/>
    </location>
</feature>
<name>A0AAE0P2H0_SORBR</name>
<evidence type="ECO:0000256" key="3">
    <source>
        <dbReference type="SAM" id="MobiDB-lite"/>
    </source>
</evidence>
<proteinExistence type="predicted"/>
<dbReference type="AlphaFoldDB" id="A0AAE0P2H0"/>
<keyword evidence="6" id="KW-1185">Reference proteome</keyword>
<feature type="region of interest" description="Disordered" evidence="3">
    <location>
        <begin position="435"/>
        <end position="472"/>
    </location>
</feature>
<accession>A0AAE0P2H0</accession>
<organism evidence="5 6">
    <name type="scientific">Sordaria brevicollis</name>
    <dbReference type="NCBI Taxonomy" id="83679"/>
    <lineage>
        <taxon>Eukaryota</taxon>
        <taxon>Fungi</taxon>
        <taxon>Dikarya</taxon>
        <taxon>Ascomycota</taxon>
        <taxon>Pezizomycotina</taxon>
        <taxon>Sordariomycetes</taxon>
        <taxon>Sordariomycetidae</taxon>
        <taxon>Sordariales</taxon>
        <taxon>Sordariaceae</taxon>
        <taxon>Sordaria</taxon>
    </lineage>
</organism>
<dbReference type="PANTHER" id="PTHR23236">
    <property type="entry name" value="EUKARYOTIC TRANSLATION INITIATION FACTOR 4B/4H"/>
    <property type="match status" value="1"/>
</dbReference>
<feature type="region of interest" description="Disordered" evidence="3">
    <location>
        <begin position="269"/>
        <end position="293"/>
    </location>
</feature>
<evidence type="ECO:0000313" key="6">
    <source>
        <dbReference type="Proteomes" id="UP001281003"/>
    </source>
</evidence>
<feature type="region of interest" description="Disordered" evidence="3">
    <location>
        <begin position="376"/>
        <end position="408"/>
    </location>
</feature>
<dbReference type="InterPro" id="IPR012677">
    <property type="entry name" value="Nucleotide-bd_a/b_plait_sf"/>
</dbReference>
<reference evidence="5" key="1">
    <citation type="journal article" date="2023" name="Mol. Phylogenet. Evol.">
        <title>Genome-scale phylogeny and comparative genomics of the fungal order Sordariales.</title>
        <authorList>
            <person name="Hensen N."/>
            <person name="Bonometti L."/>
            <person name="Westerberg I."/>
            <person name="Brannstrom I.O."/>
            <person name="Guillou S."/>
            <person name="Cros-Aarteil S."/>
            <person name="Calhoun S."/>
            <person name="Haridas S."/>
            <person name="Kuo A."/>
            <person name="Mondo S."/>
            <person name="Pangilinan J."/>
            <person name="Riley R."/>
            <person name="LaButti K."/>
            <person name="Andreopoulos B."/>
            <person name="Lipzen A."/>
            <person name="Chen C."/>
            <person name="Yan M."/>
            <person name="Daum C."/>
            <person name="Ng V."/>
            <person name="Clum A."/>
            <person name="Steindorff A."/>
            <person name="Ohm R.A."/>
            <person name="Martin F."/>
            <person name="Silar P."/>
            <person name="Natvig D.O."/>
            <person name="Lalanne C."/>
            <person name="Gautier V."/>
            <person name="Ament-Velasquez S.L."/>
            <person name="Kruys A."/>
            <person name="Hutchinson M.I."/>
            <person name="Powell A.J."/>
            <person name="Barry K."/>
            <person name="Miller A.N."/>
            <person name="Grigoriev I.V."/>
            <person name="Debuchy R."/>
            <person name="Gladieux P."/>
            <person name="Hiltunen Thoren M."/>
            <person name="Johannesson H."/>
        </authorList>
    </citation>
    <scope>NUCLEOTIDE SEQUENCE</scope>
    <source>
        <strain evidence="5">FGSC 1904</strain>
    </source>
</reference>
<feature type="compositionally biased region" description="Low complexity" evidence="3">
    <location>
        <begin position="211"/>
        <end position="221"/>
    </location>
</feature>
<dbReference type="InterPro" id="IPR000504">
    <property type="entry name" value="RRM_dom"/>
</dbReference>
<dbReference type="GO" id="GO:0003723">
    <property type="term" value="F:RNA binding"/>
    <property type="evidence" value="ECO:0007669"/>
    <property type="project" value="UniProtKB-UniRule"/>
</dbReference>
<dbReference type="GO" id="GO:0005730">
    <property type="term" value="C:nucleolus"/>
    <property type="evidence" value="ECO:0007669"/>
    <property type="project" value="TreeGrafter"/>
</dbReference>
<feature type="region of interest" description="Disordered" evidence="3">
    <location>
        <begin position="196"/>
        <end position="227"/>
    </location>
</feature>
<dbReference type="CDD" id="cd12397">
    <property type="entry name" value="RRM2_Nop13p_fungi"/>
    <property type="match status" value="1"/>
</dbReference>
<dbReference type="SMART" id="SM00360">
    <property type="entry name" value="RRM"/>
    <property type="match status" value="2"/>
</dbReference>
<dbReference type="Proteomes" id="UP001281003">
    <property type="component" value="Unassembled WGS sequence"/>
</dbReference>
<dbReference type="Gene3D" id="3.30.70.330">
    <property type="match status" value="2"/>
</dbReference>
<sequence length="498" mass="55600">MAATKDLETASAVDAMDTTPDAVSEKKSKKEKKDKKDKKEKKEKKEKEEKKEKSSKKRKATEEPTEESNEPAEATETTDTPMADADADATASSDEKPKKSSKKRKTELTEIEIDVTAPEPPSKKAKRLLKKGKTLPTKPSSDKGDDSDSDDGEPAKDGEKKKKKEKKERSPHGVWIGNLRFTVTKAELKQWLVDNSGGSITPESITRVHMPTAKAQPGQPKKAADAKPENRGFAYVDFDTLATKVAAIALSETEWYRRKLLIKDATSFEGRPEKKKEDEEAATGGKDGKKKEEEAKFAGSTKIFVGNLSFDTTEDDLRAHFDKCGAIRWVKVATFEDSGKCKGYGWVNFEEGEAAQWAVKGFVKIREEIPELEDFMDEDQKAEAAAAAEAEGEGEDKKKAEKKETEKRIKTRKWWVNQLHGRTLKIELAEDDKTRYEKRFRGKGAGGKKQQQQGDRPQRAPYQKREEGDGQIKMAQDISVARLTGAPVAHQGKKTTFE</sequence>
<feature type="region of interest" description="Disordered" evidence="3">
    <location>
        <begin position="1"/>
        <end position="172"/>
    </location>
</feature>
<feature type="compositionally biased region" description="Low complexity" evidence="3">
    <location>
        <begin position="71"/>
        <end position="92"/>
    </location>
</feature>
<feature type="compositionally biased region" description="Basic residues" evidence="3">
    <location>
        <begin position="123"/>
        <end position="133"/>
    </location>
</feature>
<dbReference type="SUPFAM" id="SSF54928">
    <property type="entry name" value="RNA-binding domain, RBD"/>
    <property type="match status" value="1"/>
</dbReference>
<dbReference type="InterPro" id="IPR034226">
    <property type="entry name" value="Nop13/Rnp24_RRM2"/>
</dbReference>
<dbReference type="InterPro" id="IPR034225">
    <property type="entry name" value="Nop13/Rnp24_RRM1"/>
</dbReference>
<keyword evidence="1 2" id="KW-0694">RNA-binding</keyword>
<feature type="compositionally biased region" description="Basic and acidic residues" evidence="3">
    <location>
        <begin position="395"/>
        <end position="408"/>
    </location>
</feature>
<dbReference type="PANTHER" id="PTHR23236:SF95">
    <property type="entry name" value="NUCLEOLAR PROTEIN 13"/>
    <property type="match status" value="1"/>
</dbReference>
<feature type="domain" description="RRM" evidence="4">
    <location>
        <begin position="172"/>
        <end position="267"/>
    </location>
</feature>
<protein>
    <recommendedName>
        <fullName evidence="4">RRM domain-containing protein</fullName>
    </recommendedName>
</protein>
<evidence type="ECO:0000259" key="4">
    <source>
        <dbReference type="PROSITE" id="PS50102"/>
    </source>
</evidence>
<comment type="caution">
    <text evidence="5">The sequence shown here is derived from an EMBL/GenBank/DDBJ whole genome shotgun (WGS) entry which is preliminary data.</text>
</comment>
<dbReference type="InterPro" id="IPR035979">
    <property type="entry name" value="RBD_domain_sf"/>
</dbReference>
<dbReference type="PROSITE" id="PS50102">
    <property type="entry name" value="RRM"/>
    <property type="match status" value="2"/>
</dbReference>
<dbReference type="EMBL" id="JAUTDP010000012">
    <property type="protein sequence ID" value="KAK3392097.1"/>
    <property type="molecule type" value="Genomic_DNA"/>
</dbReference>